<keyword evidence="3" id="KW-0104">Cadmium</keyword>
<protein>
    <recommendedName>
        <fullName evidence="9">Cd(2+)-exporting ATPase</fullName>
        <ecNumber evidence="9">7.2.2.21</ecNumber>
    </recommendedName>
</protein>
<dbReference type="InterPro" id="IPR051014">
    <property type="entry name" value="Cation_Transport_ATPase_IB"/>
</dbReference>
<dbReference type="SFLD" id="SFLDS00003">
    <property type="entry name" value="Haloacid_Dehalogenase"/>
    <property type="match status" value="1"/>
</dbReference>
<dbReference type="SUPFAM" id="SSF81665">
    <property type="entry name" value="Calcium ATPase, transmembrane domain M"/>
    <property type="match status" value="1"/>
</dbReference>
<keyword evidence="6" id="KW-1278">Translocase</keyword>
<proteinExistence type="inferred from homology"/>
<sequence length="617" mass="66108">MKHFQKLIAIFVVALTALVLEFGFHQPLWAQGVVTLAGAYLALSMLVEMIKTLRSGKYGVDLLAITAIIATLAVSQYWAAMIILLMLVGGDTLEDYAGHKANSELKALLENSPQIAHRLEQDTDQTTDIKVEDLQVGDRLLVKSHEIVPADGHLLQGTGLFDESSLTGESRPIEKTPGDDVMSGSLNGDTAVVLQADKKSADSQYQRLIALVRESEAKPAHFVRLADRYAVPFTLIAYVIAGVAWALSKDPVRFAQVLVVASPCPLILAAPVALVAGMSRASRSGIVVKTGDVLEKLSTARTFAFDKTGTLTKGTLSVEHVHPEKGVETGRLISLAASVENNSNHILGRSLVNYAKEQGLSLENTTAVKEITAQGIQAEVNGQLIKVGKSNFVTEQDTVQDADQTAVFISIAGQYAGSITFTDQIRSEAKKTIQTLTQRDQAQVMMLTGDQQETAATIAKAAGITQIHAELLPEEKIKLLQNCDQEQRPVVMIGDGVNDAPALAEADVGIAMGAHGATAASETASAVILKDDLSRVAQAVEISKDTMKVAKQSVWLGIAICTALMLIASVGVLPTLVGALLQEVVDTVSILWALRARHSQNHQHQKKSSHHEFSMES</sequence>
<dbReference type="InterPro" id="IPR036412">
    <property type="entry name" value="HAD-like_sf"/>
</dbReference>
<dbReference type="Pfam" id="PF00702">
    <property type="entry name" value="Hydrolase"/>
    <property type="match status" value="1"/>
</dbReference>
<dbReference type="InterPro" id="IPR023298">
    <property type="entry name" value="ATPase_P-typ_TM_dom_sf"/>
</dbReference>
<dbReference type="SUPFAM" id="SSF81653">
    <property type="entry name" value="Calcium ATPase, transduction domain A"/>
    <property type="match status" value="1"/>
</dbReference>
<keyword evidence="7 11" id="KW-1133">Transmembrane helix</keyword>
<name>A0ABQ5JG09_9LACO</name>
<dbReference type="PRINTS" id="PR00119">
    <property type="entry name" value="CATATPASE"/>
</dbReference>
<evidence type="ECO:0000256" key="8">
    <source>
        <dbReference type="ARBA" id="ARBA00023136"/>
    </source>
</evidence>
<dbReference type="InterPro" id="IPR023299">
    <property type="entry name" value="ATPase_P-typ_cyto_dom_N"/>
</dbReference>
<keyword evidence="5 11" id="KW-0479">Metal-binding</keyword>
<feature type="domain" description="P-type ATPase A" evidence="12">
    <location>
        <begin position="112"/>
        <end position="212"/>
    </location>
</feature>
<dbReference type="PANTHER" id="PTHR48085:SF5">
    <property type="entry name" value="CADMIUM_ZINC-TRANSPORTING ATPASE HMA4-RELATED"/>
    <property type="match status" value="1"/>
</dbReference>
<reference evidence="13" key="1">
    <citation type="journal article" date="2022" name="Int. J. Syst. Evol. Microbiol.">
        <title>A novel species of lactic acid bacteria, Ligilactobacillus pabuli sp. nov., isolated from alfalfa silage.</title>
        <authorList>
            <person name="Tohno M."/>
            <person name="Tanizawa Y."/>
            <person name="Sawada H."/>
            <person name="Sakamoto M."/>
            <person name="Ohkuma M."/>
            <person name="Kobayashi H."/>
        </authorList>
    </citation>
    <scope>NUCLEOTIDE SEQUENCE</scope>
    <source>
        <strain evidence="13">AF129</strain>
    </source>
</reference>
<comment type="caution">
    <text evidence="13">The sequence shown here is derived from an EMBL/GenBank/DDBJ whole genome shotgun (WGS) entry which is preliminary data.</text>
</comment>
<evidence type="ECO:0000256" key="3">
    <source>
        <dbReference type="ARBA" id="ARBA00022539"/>
    </source>
</evidence>
<comment type="similarity">
    <text evidence="2 11">Belongs to the cation transport ATPase (P-type) (TC 3.A.3) family. Type IB subfamily.</text>
</comment>
<evidence type="ECO:0000256" key="6">
    <source>
        <dbReference type="ARBA" id="ARBA00022967"/>
    </source>
</evidence>
<dbReference type="PRINTS" id="PR00120">
    <property type="entry name" value="HATPASE"/>
</dbReference>
<feature type="transmembrane region" description="Helical" evidence="11">
    <location>
        <begin position="229"/>
        <end position="248"/>
    </location>
</feature>
<evidence type="ECO:0000313" key="13">
    <source>
        <dbReference type="EMBL" id="GKS81006.1"/>
    </source>
</evidence>
<evidence type="ECO:0000256" key="1">
    <source>
        <dbReference type="ARBA" id="ARBA00004141"/>
    </source>
</evidence>
<dbReference type="GO" id="GO:0005524">
    <property type="term" value="F:ATP binding"/>
    <property type="evidence" value="ECO:0007669"/>
    <property type="project" value="UniProtKB-KW"/>
</dbReference>
<comment type="caution">
    <text evidence="11">Lacks conserved residue(s) required for the propagation of feature annotation.</text>
</comment>
<feature type="transmembrane region" description="Helical" evidence="11">
    <location>
        <begin position="62"/>
        <end position="88"/>
    </location>
</feature>
<gene>
    <name evidence="13" type="ORF">LPAF129_06910</name>
</gene>
<dbReference type="InterPro" id="IPR023214">
    <property type="entry name" value="HAD_sf"/>
</dbReference>
<keyword evidence="4 11" id="KW-0812">Transmembrane</keyword>
<dbReference type="EMBL" id="BQXH01000005">
    <property type="protein sequence ID" value="GKS81006.1"/>
    <property type="molecule type" value="Genomic_DNA"/>
</dbReference>
<dbReference type="SFLD" id="SFLDG00002">
    <property type="entry name" value="C1.7:_P-type_atpase_like"/>
    <property type="match status" value="1"/>
</dbReference>
<dbReference type="Proteomes" id="UP001055149">
    <property type="component" value="Unassembled WGS sequence"/>
</dbReference>
<dbReference type="EC" id="7.2.2.21" evidence="9"/>
<evidence type="ECO:0000256" key="2">
    <source>
        <dbReference type="ARBA" id="ARBA00006024"/>
    </source>
</evidence>
<keyword evidence="11 13" id="KW-0067">ATP-binding</keyword>
<dbReference type="RefSeq" id="WP_244054781.1">
    <property type="nucleotide sequence ID" value="NZ_BQXH01000005.1"/>
</dbReference>
<dbReference type="NCBIfam" id="TIGR01494">
    <property type="entry name" value="ATPase_P-type"/>
    <property type="match status" value="1"/>
</dbReference>
<dbReference type="Gene3D" id="3.40.50.1000">
    <property type="entry name" value="HAD superfamily/HAD-like"/>
    <property type="match status" value="1"/>
</dbReference>
<evidence type="ECO:0000313" key="14">
    <source>
        <dbReference type="Proteomes" id="UP001055149"/>
    </source>
</evidence>
<comment type="subcellular location">
    <subcellularLocation>
        <location evidence="11">Cell membrane</location>
    </subcellularLocation>
    <subcellularLocation>
        <location evidence="1">Membrane</location>
        <topology evidence="1">Multi-pass membrane protein</topology>
    </subcellularLocation>
</comment>
<keyword evidence="11" id="KW-1003">Cell membrane</keyword>
<keyword evidence="8 11" id="KW-0472">Membrane</keyword>
<dbReference type="Pfam" id="PF00122">
    <property type="entry name" value="E1-E2_ATPase"/>
    <property type="match status" value="1"/>
</dbReference>
<comment type="catalytic activity">
    <reaction evidence="10">
        <text>Cd(2+)(in) + ATP + H2O = Cd(2+)(out) + ADP + phosphate + H(+)</text>
        <dbReference type="Rhea" id="RHEA:12132"/>
        <dbReference type="ChEBI" id="CHEBI:15377"/>
        <dbReference type="ChEBI" id="CHEBI:15378"/>
        <dbReference type="ChEBI" id="CHEBI:30616"/>
        <dbReference type="ChEBI" id="CHEBI:43474"/>
        <dbReference type="ChEBI" id="CHEBI:48775"/>
        <dbReference type="ChEBI" id="CHEBI:456216"/>
        <dbReference type="EC" id="7.2.2.21"/>
    </reaction>
</comment>
<dbReference type="PROSITE" id="PS00154">
    <property type="entry name" value="ATPASE_E1_E2"/>
    <property type="match status" value="1"/>
</dbReference>
<dbReference type="NCBIfam" id="TIGR01512">
    <property type="entry name" value="ATPase-IB2_Cd"/>
    <property type="match status" value="1"/>
</dbReference>
<dbReference type="SUPFAM" id="SSF56784">
    <property type="entry name" value="HAD-like"/>
    <property type="match status" value="1"/>
</dbReference>
<dbReference type="NCBIfam" id="TIGR01525">
    <property type="entry name" value="ATPase-IB_hvy"/>
    <property type="match status" value="1"/>
</dbReference>
<evidence type="ECO:0000256" key="9">
    <source>
        <dbReference type="ARBA" id="ARBA00039103"/>
    </source>
</evidence>
<evidence type="ECO:0000256" key="5">
    <source>
        <dbReference type="ARBA" id="ARBA00022723"/>
    </source>
</evidence>
<evidence type="ECO:0000256" key="4">
    <source>
        <dbReference type="ARBA" id="ARBA00022692"/>
    </source>
</evidence>
<evidence type="ECO:0000256" key="10">
    <source>
        <dbReference type="ARBA" id="ARBA00049338"/>
    </source>
</evidence>
<dbReference type="InterPro" id="IPR008250">
    <property type="entry name" value="ATPase_P-typ_transduc_dom_A_sf"/>
</dbReference>
<dbReference type="Gene3D" id="3.40.1110.10">
    <property type="entry name" value="Calcium-transporting ATPase, cytoplasmic domain N"/>
    <property type="match status" value="1"/>
</dbReference>
<organism evidence="13 14">
    <name type="scientific">Ligilactobacillus pabuli</name>
    <dbReference type="NCBI Taxonomy" id="2886039"/>
    <lineage>
        <taxon>Bacteria</taxon>
        <taxon>Bacillati</taxon>
        <taxon>Bacillota</taxon>
        <taxon>Bacilli</taxon>
        <taxon>Lactobacillales</taxon>
        <taxon>Lactobacillaceae</taxon>
        <taxon>Ligilactobacillus</taxon>
    </lineage>
</organism>
<dbReference type="Gene3D" id="2.70.150.10">
    <property type="entry name" value="Calcium-transporting ATPase, cytoplasmic transduction domain A"/>
    <property type="match status" value="1"/>
</dbReference>
<dbReference type="SFLD" id="SFLDF00027">
    <property type="entry name" value="p-type_atpase"/>
    <property type="match status" value="1"/>
</dbReference>
<keyword evidence="14" id="KW-1185">Reference proteome</keyword>
<keyword evidence="11" id="KW-0547">Nucleotide-binding</keyword>
<dbReference type="InterPro" id="IPR059000">
    <property type="entry name" value="ATPase_P-type_domA"/>
</dbReference>
<evidence type="ECO:0000259" key="12">
    <source>
        <dbReference type="Pfam" id="PF00122"/>
    </source>
</evidence>
<dbReference type="InterPro" id="IPR027256">
    <property type="entry name" value="P-typ_ATPase_IB"/>
</dbReference>
<evidence type="ECO:0000256" key="11">
    <source>
        <dbReference type="RuleBase" id="RU362081"/>
    </source>
</evidence>
<feature type="transmembrane region" description="Helical" evidence="11">
    <location>
        <begin position="554"/>
        <end position="581"/>
    </location>
</feature>
<dbReference type="InterPro" id="IPR018303">
    <property type="entry name" value="ATPase_P-typ_P_site"/>
</dbReference>
<dbReference type="InterPro" id="IPR001757">
    <property type="entry name" value="P_typ_ATPase"/>
</dbReference>
<dbReference type="InterPro" id="IPR044492">
    <property type="entry name" value="P_typ_ATPase_HD_dom"/>
</dbReference>
<accession>A0ABQ5JG09</accession>
<dbReference type="CDD" id="cd07544">
    <property type="entry name" value="P-type_ATPase_HM"/>
    <property type="match status" value="1"/>
</dbReference>
<evidence type="ECO:0000256" key="7">
    <source>
        <dbReference type="ARBA" id="ARBA00022989"/>
    </source>
</evidence>
<dbReference type="PANTHER" id="PTHR48085">
    <property type="entry name" value="CADMIUM/ZINC-TRANSPORTING ATPASE HMA2-RELATED"/>
    <property type="match status" value="1"/>
</dbReference>